<sequence>MTTNTNRRLARFVALPVLGAGILAGALGFAGAASAGTYSPDNTPRPGIVATPSVHAPSVQNGTHGHRIDHIQVEEPGYYR</sequence>
<proteinExistence type="predicted"/>
<dbReference type="RefSeq" id="WP_064394627.1">
    <property type="nucleotide sequence ID" value="NZ_LQIR01000005.1"/>
</dbReference>
<evidence type="ECO:0000256" key="2">
    <source>
        <dbReference type="SAM" id="SignalP"/>
    </source>
</evidence>
<evidence type="ECO:0000313" key="4">
    <source>
        <dbReference type="Proteomes" id="UP000053707"/>
    </source>
</evidence>
<dbReference type="EMBL" id="LQIR01000005">
    <property type="protein sequence ID" value="KUI19643.1"/>
    <property type="molecule type" value="Genomic_DNA"/>
</dbReference>
<dbReference type="Proteomes" id="UP000053707">
    <property type="component" value="Unassembled WGS sequence"/>
</dbReference>
<feature type="chain" id="PRO_5007092685" evidence="2">
    <location>
        <begin position="36"/>
        <end position="80"/>
    </location>
</feature>
<feature type="region of interest" description="Disordered" evidence="1">
    <location>
        <begin position="57"/>
        <end position="80"/>
    </location>
</feature>
<name>A0A101AB83_9MYCO</name>
<protein>
    <submittedName>
        <fullName evidence="3">Uncharacterized protein</fullName>
    </submittedName>
</protein>
<accession>A0A101AB83</accession>
<reference evidence="3 4" key="1">
    <citation type="submission" date="2016-01" db="EMBL/GenBank/DDBJ databases">
        <authorList>
            <consortium name="TB Trials Study Group"/>
            <person name="Sutton G."/>
            <person name="Brinkac L."/>
            <person name="Sanka R."/>
            <person name="Adams M."/>
            <person name="Lau E.L."/>
            <person name="Macaden R."/>
            <person name="Grewal H.M.S."/>
        </authorList>
    </citation>
    <scope>NUCLEOTIDE SEQUENCE [LARGE SCALE GENOMIC DNA]</scope>
    <source>
        <strain evidence="3 4">IS-1744</strain>
    </source>
</reference>
<keyword evidence="4" id="KW-1185">Reference proteome</keyword>
<gene>
    <name evidence="3" type="ORF">AU192_01430</name>
</gene>
<evidence type="ECO:0000313" key="3">
    <source>
        <dbReference type="EMBL" id="KUI19643.1"/>
    </source>
</evidence>
<keyword evidence="2" id="KW-0732">Signal</keyword>
<feature type="signal peptide" evidence="2">
    <location>
        <begin position="1"/>
        <end position="35"/>
    </location>
</feature>
<evidence type="ECO:0000256" key="1">
    <source>
        <dbReference type="SAM" id="MobiDB-lite"/>
    </source>
</evidence>
<comment type="caution">
    <text evidence="3">The sequence shown here is derived from an EMBL/GenBank/DDBJ whole genome shotgun (WGS) entry which is preliminary data.</text>
</comment>
<dbReference type="AlphaFoldDB" id="A0A101AB83"/>
<dbReference type="GeneID" id="27917118"/>
<organism evidence="3 4">
    <name type="scientific">Mycobacterium lehmannii</name>
    <dbReference type="NCBI Taxonomy" id="2048550"/>
    <lineage>
        <taxon>Bacteria</taxon>
        <taxon>Bacillati</taxon>
        <taxon>Actinomycetota</taxon>
        <taxon>Actinomycetes</taxon>
        <taxon>Mycobacteriales</taxon>
        <taxon>Mycobacteriaceae</taxon>
        <taxon>Mycobacterium</taxon>
    </lineage>
</organism>